<feature type="region of interest" description="Disordered" evidence="2">
    <location>
        <begin position="1"/>
        <end position="25"/>
    </location>
</feature>
<organism evidence="4 5">
    <name type="scientific">Xylanimonas oleitrophica</name>
    <dbReference type="NCBI Taxonomy" id="2607479"/>
    <lineage>
        <taxon>Bacteria</taxon>
        <taxon>Bacillati</taxon>
        <taxon>Actinomycetota</taxon>
        <taxon>Actinomycetes</taxon>
        <taxon>Micrococcales</taxon>
        <taxon>Promicromonosporaceae</taxon>
        <taxon>Xylanimonas</taxon>
    </lineage>
</organism>
<dbReference type="PANTHER" id="PTHR30204">
    <property type="entry name" value="REDOX-CYCLING DRUG-SENSING TRANSCRIPTIONAL ACTIVATOR SOXR"/>
    <property type="match status" value="1"/>
</dbReference>
<evidence type="ECO:0000259" key="3">
    <source>
        <dbReference type="PROSITE" id="PS50937"/>
    </source>
</evidence>
<dbReference type="SUPFAM" id="SSF46955">
    <property type="entry name" value="Putative DNA-binding domain"/>
    <property type="match status" value="1"/>
</dbReference>
<dbReference type="InterPro" id="IPR047057">
    <property type="entry name" value="MerR_fam"/>
</dbReference>
<evidence type="ECO:0000256" key="1">
    <source>
        <dbReference type="ARBA" id="ARBA00023125"/>
    </source>
</evidence>
<evidence type="ECO:0000313" key="5">
    <source>
        <dbReference type="Proteomes" id="UP000248783"/>
    </source>
</evidence>
<dbReference type="EMBL" id="QKWH01000002">
    <property type="protein sequence ID" value="PZR54179.1"/>
    <property type="molecule type" value="Genomic_DNA"/>
</dbReference>
<dbReference type="AlphaFoldDB" id="A0A2W5WRN6"/>
<dbReference type="Pfam" id="PF13411">
    <property type="entry name" value="MerR_1"/>
    <property type="match status" value="1"/>
</dbReference>
<accession>A0A2W5WRN6</accession>
<evidence type="ECO:0000313" key="4">
    <source>
        <dbReference type="EMBL" id="PZR54179.1"/>
    </source>
</evidence>
<keyword evidence="5" id="KW-1185">Reference proteome</keyword>
<evidence type="ECO:0000256" key="2">
    <source>
        <dbReference type="SAM" id="MobiDB-lite"/>
    </source>
</evidence>
<dbReference type="InterPro" id="IPR009061">
    <property type="entry name" value="DNA-bd_dom_put_sf"/>
</dbReference>
<comment type="caution">
    <text evidence="4">The sequence shown here is derived from an EMBL/GenBank/DDBJ whole genome shotgun (WGS) entry which is preliminary data.</text>
</comment>
<reference evidence="4 5" key="1">
    <citation type="submission" date="2018-06" db="EMBL/GenBank/DDBJ databases">
        <title>Whole genome sequencing of a novel hydrocarbon degrading bacterial strain, PW21 isolated from oil contaminated produced water sample.</title>
        <authorList>
            <person name="Nagkirti P."/>
            <person name="Shaikh A."/>
            <person name="Gowdaman V."/>
            <person name="Engineer A.E."/>
            <person name="Dagar S."/>
            <person name="Dhakephalkar P.K."/>
        </authorList>
    </citation>
    <scope>NUCLEOTIDE SEQUENCE [LARGE SCALE GENOMIC DNA]</scope>
    <source>
        <strain evidence="4 5">PW21</strain>
    </source>
</reference>
<dbReference type="PROSITE" id="PS50937">
    <property type="entry name" value="HTH_MERR_2"/>
    <property type="match status" value="1"/>
</dbReference>
<sequence>MELPDPDEEVRAVEDDAGASPAVPADQPFYTIGQVAQLLDVPAAQLRRLDALEIVQPDRTEGNQRRYSAREIERLREVITLGEEGVTLPGVRKILELRRRVGELEDQLSRQADELADARRDAGLGARGEAGAAAPGAGHEG</sequence>
<protein>
    <recommendedName>
        <fullName evidence="3">HTH merR-type domain-containing protein</fullName>
    </recommendedName>
</protein>
<dbReference type="SMART" id="SM00422">
    <property type="entry name" value="HTH_MERR"/>
    <property type="match status" value="1"/>
</dbReference>
<dbReference type="GO" id="GO:0003677">
    <property type="term" value="F:DNA binding"/>
    <property type="evidence" value="ECO:0007669"/>
    <property type="project" value="UniProtKB-KW"/>
</dbReference>
<dbReference type="RefSeq" id="WP_111250036.1">
    <property type="nucleotide sequence ID" value="NZ_QKWH01000002.1"/>
</dbReference>
<feature type="domain" description="HTH merR-type" evidence="3">
    <location>
        <begin position="29"/>
        <end position="97"/>
    </location>
</feature>
<feature type="region of interest" description="Disordered" evidence="2">
    <location>
        <begin position="106"/>
        <end position="141"/>
    </location>
</feature>
<dbReference type="Gene3D" id="1.10.1660.10">
    <property type="match status" value="1"/>
</dbReference>
<keyword evidence="1" id="KW-0238">DNA-binding</keyword>
<name>A0A2W5WRN6_9MICO</name>
<feature type="compositionally biased region" description="Low complexity" evidence="2">
    <location>
        <begin position="123"/>
        <end position="141"/>
    </location>
</feature>
<gene>
    <name evidence="4" type="ORF">DNL40_04405</name>
</gene>
<feature type="compositionally biased region" description="Basic and acidic residues" evidence="2">
    <location>
        <begin position="106"/>
        <end position="122"/>
    </location>
</feature>
<dbReference type="GO" id="GO:0003700">
    <property type="term" value="F:DNA-binding transcription factor activity"/>
    <property type="evidence" value="ECO:0007669"/>
    <property type="project" value="InterPro"/>
</dbReference>
<dbReference type="Proteomes" id="UP000248783">
    <property type="component" value="Unassembled WGS sequence"/>
</dbReference>
<dbReference type="PANTHER" id="PTHR30204:SF58">
    <property type="entry name" value="HTH-TYPE TRANSCRIPTIONAL REGULATOR YFMP"/>
    <property type="match status" value="1"/>
</dbReference>
<dbReference type="InterPro" id="IPR000551">
    <property type="entry name" value="MerR-type_HTH_dom"/>
</dbReference>
<proteinExistence type="predicted"/>